<feature type="domain" description="Multidrug resistance protein MdtA-like barrel-sandwich hybrid" evidence="2">
    <location>
        <begin position="64"/>
        <end position="183"/>
    </location>
</feature>
<dbReference type="Pfam" id="PF25917">
    <property type="entry name" value="BSH_RND"/>
    <property type="match status" value="1"/>
</dbReference>
<dbReference type="GO" id="GO:1990281">
    <property type="term" value="C:efflux pump complex"/>
    <property type="evidence" value="ECO:0007669"/>
    <property type="project" value="TreeGrafter"/>
</dbReference>
<dbReference type="InterPro" id="IPR006143">
    <property type="entry name" value="RND_pump_MFP"/>
</dbReference>
<dbReference type="FunFam" id="2.40.30.170:FF:000010">
    <property type="entry name" value="Efflux RND transporter periplasmic adaptor subunit"/>
    <property type="match status" value="1"/>
</dbReference>
<dbReference type="GO" id="GO:0015562">
    <property type="term" value="F:efflux transmembrane transporter activity"/>
    <property type="evidence" value="ECO:0007669"/>
    <property type="project" value="TreeGrafter"/>
</dbReference>
<evidence type="ECO:0000256" key="1">
    <source>
        <dbReference type="ARBA" id="ARBA00009477"/>
    </source>
</evidence>
<dbReference type="Gene3D" id="2.40.30.170">
    <property type="match status" value="1"/>
</dbReference>
<keyword evidence="6" id="KW-1185">Reference proteome</keyword>
<dbReference type="Pfam" id="PF25989">
    <property type="entry name" value="YknX_C"/>
    <property type="match status" value="1"/>
</dbReference>
<dbReference type="PANTHER" id="PTHR30469">
    <property type="entry name" value="MULTIDRUG RESISTANCE PROTEIN MDTA"/>
    <property type="match status" value="1"/>
</dbReference>
<feature type="domain" description="CusB-like beta-barrel" evidence="3">
    <location>
        <begin position="196"/>
        <end position="268"/>
    </location>
</feature>
<proteinExistence type="inferred from homology"/>
<sequence length="359" mass="38439">MKKVVVAVCALLILGGCNRDGSAAGAPPKGKPKRVVAVSSTLVSSQSIAESIELVGSLQAEQSVFVAAEVAGRIANIEVAPNQAVSAGQVLLTLDDSLSKATLAEANAYLADESRKLQEYQRLVANAAITQTEIDGQQASVDIARARLAAAKAQFDYHTVKAPFSGTLGLVDINLGQRVGSGDGLISLDDLSSMRLDLNVPEHLLSRVFVGMPIQARVSAWPSQAFRGEVVAIDSRVQQRSLNLRMQVRFDNPQQLLKPGMLAQVTLAFSPLEQPVIPVQALEYSGTRRYVYLIDDQQRVRRSEVHLGTRVDNRVLIEQGLAVGDRIVVQGLVNMKDGIRVKDLSLATASTGARADVAL</sequence>
<evidence type="ECO:0000259" key="3">
    <source>
        <dbReference type="Pfam" id="PF25954"/>
    </source>
</evidence>
<dbReference type="EMBL" id="FNEM01000008">
    <property type="protein sequence ID" value="SDJ44512.1"/>
    <property type="molecule type" value="Genomic_DNA"/>
</dbReference>
<comment type="similarity">
    <text evidence="1">Belongs to the membrane fusion protein (MFP) (TC 8.A.1) family.</text>
</comment>
<dbReference type="PANTHER" id="PTHR30469:SF13">
    <property type="entry name" value="HAE1 FAMILY EFFLUX PUMP MFP COMPONENT"/>
    <property type="match status" value="1"/>
</dbReference>
<evidence type="ECO:0000259" key="2">
    <source>
        <dbReference type="Pfam" id="PF25917"/>
    </source>
</evidence>
<dbReference type="OrthoDB" id="9806939at2"/>
<accession>A0A1G8TSJ9</accession>
<protein>
    <submittedName>
        <fullName evidence="5">RND family efflux transporter, MFP subunit</fullName>
    </submittedName>
</protein>
<name>A0A1G8TSJ9_9GAMM</name>
<evidence type="ECO:0000259" key="4">
    <source>
        <dbReference type="Pfam" id="PF25989"/>
    </source>
</evidence>
<dbReference type="InterPro" id="IPR058625">
    <property type="entry name" value="MdtA-like_BSH"/>
</dbReference>
<dbReference type="AlphaFoldDB" id="A0A1G8TSJ9"/>
<gene>
    <name evidence="5" type="ORF">SAMN04488540_10873</name>
</gene>
<dbReference type="Pfam" id="PF25954">
    <property type="entry name" value="Beta-barrel_RND_2"/>
    <property type="match status" value="1"/>
</dbReference>
<dbReference type="InterPro" id="IPR058792">
    <property type="entry name" value="Beta-barrel_RND_2"/>
</dbReference>
<dbReference type="RefSeq" id="WP_090365314.1">
    <property type="nucleotide sequence ID" value="NZ_FNEM01000008.1"/>
</dbReference>
<dbReference type="InterPro" id="IPR058637">
    <property type="entry name" value="YknX-like_C"/>
</dbReference>
<dbReference type="Gene3D" id="1.10.287.470">
    <property type="entry name" value="Helix hairpin bin"/>
    <property type="match status" value="1"/>
</dbReference>
<dbReference type="Gene3D" id="2.40.420.20">
    <property type="match status" value="1"/>
</dbReference>
<evidence type="ECO:0000313" key="6">
    <source>
        <dbReference type="Proteomes" id="UP000199527"/>
    </source>
</evidence>
<organism evidence="5 6">
    <name type="scientific">Ferrimonas sediminum</name>
    <dbReference type="NCBI Taxonomy" id="718193"/>
    <lineage>
        <taxon>Bacteria</taxon>
        <taxon>Pseudomonadati</taxon>
        <taxon>Pseudomonadota</taxon>
        <taxon>Gammaproteobacteria</taxon>
        <taxon>Alteromonadales</taxon>
        <taxon>Ferrimonadaceae</taxon>
        <taxon>Ferrimonas</taxon>
    </lineage>
</organism>
<reference evidence="6" key="1">
    <citation type="submission" date="2016-10" db="EMBL/GenBank/DDBJ databases">
        <authorList>
            <person name="Varghese N."/>
            <person name="Submissions S."/>
        </authorList>
    </citation>
    <scope>NUCLEOTIDE SEQUENCE [LARGE SCALE GENOMIC DNA]</scope>
    <source>
        <strain evidence="6">DSM 23317</strain>
    </source>
</reference>
<dbReference type="PROSITE" id="PS51257">
    <property type="entry name" value="PROKAR_LIPOPROTEIN"/>
    <property type="match status" value="1"/>
</dbReference>
<feature type="domain" description="YknX-like C-terminal permuted SH3-like" evidence="4">
    <location>
        <begin position="276"/>
        <end position="342"/>
    </location>
</feature>
<dbReference type="NCBIfam" id="TIGR01730">
    <property type="entry name" value="RND_mfp"/>
    <property type="match status" value="1"/>
</dbReference>
<dbReference type="SUPFAM" id="SSF111369">
    <property type="entry name" value="HlyD-like secretion proteins"/>
    <property type="match status" value="1"/>
</dbReference>
<evidence type="ECO:0000313" key="5">
    <source>
        <dbReference type="EMBL" id="SDJ44512.1"/>
    </source>
</evidence>
<dbReference type="Proteomes" id="UP000199527">
    <property type="component" value="Unassembled WGS sequence"/>
</dbReference>
<dbReference type="Gene3D" id="2.40.50.100">
    <property type="match status" value="1"/>
</dbReference>